<dbReference type="PANTHER" id="PTHR20930:SF0">
    <property type="entry name" value="PROTEIN ILRUN"/>
    <property type="match status" value="1"/>
</dbReference>
<proteinExistence type="predicted"/>
<keyword evidence="7" id="KW-0862">Zinc</keyword>
<dbReference type="Pfam" id="PF00569">
    <property type="entry name" value="ZZ"/>
    <property type="match status" value="1"/>
</dbReference>
<dbReference type="Gene3D" id="3.10.20.90">
    <property type="entry name" value="Phosphatidylinositol 3-kinase Catalytic Subunit, Chain A, domain 1"/>
    <property type="match status" value="1"/>
</dbReference>
<dbReference type="PROSITE" id="PS50135">
    <property type="entry name" value="ZF_ZZ_2"/>
    <property type="match status" value="1"/>
</dbReference>
<feature type="region of interest" description="Disordered" evidence="12">
    <location>
        <begin position="174"/>
        <end position="232"/>
    </location>
</feature>
<evidence type="ECO:0000256" key="7">
    <source>
        <dbReference type="ARBA" id="ARBA00022833"/>
    </source>
</evidence>
<evidence type="ECO:0000256" key="12">
    <source>
        <dbReference type="SAM" id="MobiDB-lite"/>
    </source>
</evidence>
<feature type="domain" description="ZZ-type" evidence="13">
    <location>
        <begin position="283"/>
        <end position="333"/>
    </location>
</feature>
<keyword evidence="9" id="KW-0072">Autophagy</keyword>
<name>A0A6J0M7C4_RAPSA</name>
<dbReference type="SUPFAM" id="SSF46934">
    <property type="entry name" value="UBA-like"/>
    <property type="match status" value="1"/>
</dbReference>
<keyword evidence="4" id="KW-0926">Vacuole</keyword>
<dbReference type="InterPro" id="IPR009060">
    <property type="entry name" value="UBA-like_sf"/>
</dbReference>
<dbReference type="InterPro" id="IPR013783">
    <property type="entry name" value="Ig-like_fold"/>
</dbReference>
<keyword evidence="10" id="KW-0968">Cytoplasmic vesicle</keyword>
<dbReference type="KEGG" id="rsz:108839672"/>
<dbReference type="PROSITE" id="PS51745">
    <property type="entry name" value="PB1"/>
    <property type="match status" value="1"/>
</dbReference>
<evidence type="ECO:0000313" key="15">
    <source>
        <dbReference type="Proteomes" id="UP000504610"/>
    </source>
</evidence>
<evidence type="ECO:0000256" key="9">
    <source>
        <dbReference type="ARBA" id="ARBA00023006"/>
    </source>
</evidence>
<gene>
    <name evidence="16" type="primary">LOC108839672</name>
</gene>
<dbReference type="Proteomes" id="UP000504610">
    <property type="component" value="Chromosome 2"/>
</dbReference>
<evidence type="ECO:0000256" key="10">
    <source>
        <dbReference type="ARBA" id="ARBA00023329"/>
    </source>
</evidence>
<dbReference type="OrthoDB" id="661148at2759"/>
<evidence type="ECO:0000256" key="4">
    <source>
        <dbReference type="ARBA" id="ARBA00022554"/>
    </source>
</evidence>
<dbReference type="InterPro" id="IPR000270">
    <property type="entry name" value="PB1_dom"/>
</dbReference>
<feature type="region of interest" description="Disordered" evidence="12">
    <location>
        <begin position="520"/>
        <end position="549"/>
    </location>
</feature>
<dbReference type="GO" id="GO:0006914">
    <property type="term" value="P:autophagy"/>
    <property type="evidence" value="ECO:0007669"/>
    <property type="project" value="UniProtKB-KW"/>
</dbReference>
<dbReference type="CDD" id="cd02342">
    <property type="entry name" value="ZZ_UBA_plant"/>
    <property type="match status" value="1"/>
</dbReference>
<feature type="compositionally biased region" description="Polar residues" evidence="12">
    <location>
        <begin position="174"/>
        <end position="194"/>
    </location>
</feature>
<dbReference type="FunFam" id="2.60.40.10:FF:000199">
    <property type="entry name" value="next to BRCA1 gene 1 protein-like"/>
    <property type="match status" value="1"/>
</dbReference>
<keyword evidence="15" id="KW-1185">Reference proteome</keyword>
<evidence type="ECO:0000256" key="3">
    <source>
        <dbReference type="ARBA" id="ARBA00022448"/>
    </source>
</evidence>
<dbReference type="CDD" id="cd14947">
    <property type="entry name" value="NBR1_like"/>
    <property type="match status" value="1"/>
</dbReference>
<evidence type="ECO:0000313" key="16">
    <source>
        <dbReference type="RefSeq" id="XP_018467939.2"/>
    </source>
</evidence>
<evidence type="ECO:0000256" key="1">
    <source>
        <dbReference type="ARBA" id="ARBA00004116"/>
    </source>
</evidence>
<feature type="compositionally biased region" description="Polar residues" evidence="12">
    <location>
        <begin position="520"/>
        <end position="530"/>
    </location>
</feature>
<dbReference type="Gene3D" id="1.10.8.10">
    <property type="entry name" value="DNA helicase RuvA subunit, C-terminal domain"/>
    <property type="match status" value="2"/>
</dbReference>
<keyword evidence="3" id="KW-0813">Transport</keyword>
<dbReference type="GO" id="GO:0031410">
    <property type="term" value="C:cytoplasmic vesicle"/>
    <property type="evidence" value="ECO:0007669"/>
    <property type="project" value="UniProtKB-KW"/>
</dbReference>
<evidence type="ECO:0000259" key="13">
    <source>
        <dbReference type="PROSITE" id="PS50135"/>
    </source>
</evidence>
<dbReference type="InterPro" id="IPR032350">
    <property type="entry name" value="Nbr1_FW"/>
</dbReference>
<keyword evidence="8" id="KW-0653">Protein transport</keyword>
<dbReference type="SUPFAM" id="SSF54277">
    <property type="entry name" value="CAD &amp; PB1 domains"/>
    <property type="match status" value="1"/>
</dbReference>
<dbReference type="InterPro" id="IPR043145">
    <property type="entry name" value="Znf_ZZ_sf"/>
</dbReference>
<dbReference type="InterPro" id="IPR056893">
    <property type="entry name" value="UBA_Nbr1_C"/>
</dbReference>
<evidence type="ECO:0000256" key="5">
    <source>
        <dbReference type="ARBA" id="ARBA00022723"/>
    </source>
</evidence>
<dbReference type="InterPro" id="IPR000433">
    <property type="entry name" value="Znf_ZZ"/>
</dbReference>
<dbReference type="PANTHER" id="PTHR20930">
    <property type="entry name" value="OVARIAN CARCINOMA ANTIGEN CA125-RELATED"/>
    <property type="match status" value="1"/>
</dbReference>
<keyword evidence="6 11" id="KW-0863">Zinc-finger</keyword>
<dbReference type="Pfam" id="PF24932">
    <property type="entry name" value="UBA_NBR1_C"/>
    <property type="match status" value="2"/>
</dbReference>
<dbReference type="GO" id="GO:0005776">
    <property type="term" value="C:autophagosome"/>
    <property type="evidence" value="ECO:0007669"/>
    <property type="project" value="UniProtKB-SubCell"/>
</dbReference>
<reference evidence="15" key="1">
    <citation type="journal article" date="2019" name="Database">
        <title>The radish genome database (RadishGD): an integrated information resource for radish genomics.</title>
        <authorList>
            <person name="Yu H.J."/>
            <person name="Baek S."/>
            <person name="Lee Y.J."/>
            <person name="Cho A."/>
            <person name="Mun J.H."/>
        </authorList>
    </citation>
    <scope>NUCLEOTIDE SEQUENCE [LARGE SCALE GENOMIC DNA]</scope>
    <source>
        <strain evidence="15">cv. WK10039</strain>
    </source>
</reference>
<dbReference type="Gene3D" id="2.60.40.10">
    <property type="entry name" value="Immunoglobulins"/>
    <property type="match status" value="1"/>
</dbReference>
<dbReference type="AlphaFoldDB" id="A0A6J0M7C4"/>
<reference evidence="16" key="2">
    <citation type="submission" date="2025-08" db="UniProtKB">
        <authorList>
            <consortium name="RefSeq"/>
        </authorList>
    </citation>
    <scope>IDENTIFICATION</scope>
    <source>
        <tissue evidence="16">Leaf</tissue>
    </source>
</reference>
<sequence>MDSTTALVVKVSYGGVLRRFRVPFKANGQLDLDMASLRGKIAALFNLSLDAADFSLTYSDEDGDVVALVDDNDLFDVTNQRLKFLKINVQSNAGMSANSVAPESSGSSSASAMADIQNPVSKIQKGFNDVMMSVPNPMRDTISKVYIDLTSKAASSSPVVGELFDCINKLGKLSSPQESSPCSPVTRPGSSGPSLSREVPSAGEKKDVSKKTQAGKKPANLNEPVADSTSSGLGASFNECPFSGSRVIDSSPNPTNFNKHARRVCHSKKTSNGDYWASLGVFHKGIRCDGCGVLPITGPRFKSKVKEDYDLCTICFSVMGNEGDYTRMDKPVSAQHLHPFRGLPTPFSNPWLGHVPRPNHGGLHFRCTRPKLDSRFVLDVNVLDGTVVAPSAPFTKIWKMRNNGSLVWPHGTQIVWIGGDRFSSSLSVDLQIPVEGVPINSELDVKVEFVAPESPGRYISYWRMASSNGAKFGQRVWVLIHVDASLKGSVVNEFHGLNLNAYPEENFAREFSGINVNHVPAQSGSPSVNPGTVKGADLEPEASSGSNNLIKDDLVVGEVEPAVPNTLTPSSSSSSSSSSFNIIEFPNMTTTVEALGGGSSSTKNIPVPLQEDIEKNDVEITMLKELEEMGFKEIDLNKEILRDNEYNLEQSVDALCGVSEWDPILEELQEMGFCDDVTNKRLLKKNNGSIKGVVMDLLTGEKEKEA</sequence>
<evidence type="ECO:0000259" key="14">
    <source>
        <dbReference type="PROSITE" id="PS51745"/>
    </source>
</evidence>
<dbReference type="GO" id="GO:0008270">
    <property type="term" value="F:zinc ion binding"/>
    <property type="evidence" value="ECO:0007669"/>
    <property type="project" value="UniProtKB-KW"/>
</dbReference>
<evidence type="ECO:0000256" key="11">
    <source>
        <dbReference type="PROSITE-ProRule" id="PRU00228"/>
    </source>
</evidence>
<dbReference type="Pfam" id="PF00564">
    <property type="entry name" value="PB1"/>
    <property type="match status" value="1"/>
</dbReference>
<organism evidence="15 16">
    <name type="scientific">Raphanus sativus</name>
    <name type="common">Radish</name>
    <name type="synonym">Raphanus raphanistrum var. sativus</name>
    <dbReference type="NCBI Taxonomy" id="3726"/>
    <lineage>
        <taxon>Eukaryota</taxon>
        <taxon>Viridiplantae</taxon>
        <taxon>Streptophyta</taxon>
        <taxon>Embryophyta</taxon>
        <taxon>Tracheophyta</taxon>
        <taxon>Spermatophyta</taxon>
        <taxon>Magnoliopsida</taxon>
        <taxon>eudicotyledons</taxon>
        <taxon>Gunneridae</taxon>
        <taxon>Pentapetalae</taxon>
        <taxon>rosids</taxon>
        <taxon>malvids</taxon>
        <taxon>Brassicales</taxon>
        <taxon>Brassicaceae</taxon>
        <taxon>Brassiceae</taxon>
        <taxon>Raphanus</taxon>
    </lineage>
</organism>
<dbReference type="SMART" id="SM00666">
    <property type="entry name" value="PB1"/>
    <property type="match status" value="1"/>
</dbReference>
<feature type="domain" description="PB1" evidence="14">
    <location>
        <begin position="6"/>
        <end position="92"/>
    </location>
</feature>
<dbReference type="FunFam" id="1.10.8.10:FF:000085">
    <property type="entry name" value="protein NBR1 homolog"/>
    <property type="match status" value="1"/>
</dbReference>
<evidence type="ECO:0000256" key="6">
    <source>
        <dbReference type="ARBA" id="ARBA00022771"/>
    </source>
</evidence>
<evidence type="ECO:0000256" key="8">
    <source>
        <dbReference type="ARBA" id="ARBA00022927"/>
    </source>
</evidence>
<dbReference type="SMART" id="SM00291">
    <property type="entry name" value="ZnF_ZZ"/>
    <property type="match status" value="1"/>
</dbReference>
<accession>A0A6J0M7C4</accession>
<protein>
    <submittedName>
        <fullName evidence="16">Protein NBR1 homolog</fullName>
    </submittedName>
</protein>
<dbReference type="InterPro" id="IPR053793">
    <property type="entry name" value="PB1-like"/>
</dbReference>
<dbReference type="Gene3D" id="3.30.60.90">
    <property type="match status" value="1"/>
</dbReference>
<dbReference type="RefSeq" id="XP_018467939.2">
    <property type="nucleotide sequence ID" value="XM_018612437.2"/>
</dbReference>
<dbReference type="Pfam" id="PF16158">
    <property type="entry name" value="N_BRCA1_IG"/>
    <property type="match status" value="1"/>
</dbReference>
<dbReference type="SUPFAM" id="SSF57850">
    <property type="entry name" value="RING/U-box"/>
    <property type="match status" value="1"/>
</dbReference>
<dbReference type="CDD" id="cd14319">
    <property type="entry name" value="UBA_NBR1"/>
    <property type="match status" value="2"/>
</dbReference>
<comment type="subcellular location">
    <subcellularLocation>
        <location evidence="2">Cytoplasmic vesicle</location>
        <location evidence="2">Autophagosome</location>
    </subcellularLocation>
    <subcellularLocation>
        <location evidence="1">Vacuole</location>
    </subcellularLocation>
</comment>
<evidence type="ECO:0000256" key="2">
    <source>
        <dbReference type="ARBA" id="ARBA00004419"/>
    </source>
</evidence>
<dbReference type="GeneID" id="108839672"/>
<keyword evidence="5" id="KW-0479">Metal-binding</keyword>
<dbReference type="GO" id="GO:0015031">
    <property type="term" value="P:protein transport"/>
    <property type="evidence" value="ECO:0007669"/>
    <property type="project" value="UniProtKB-KW"/>
</dbReference>